<name>A0ABP6VMX9_9ACTN</name>
<comment type="caution">
    <text evidence="1">The sequence shown here is derived from an EMBL/GenBank/DDBJ whole genome shotgun (WGS) entry which is preliminary data.</text>
</comment>
<organism evidence="1 2">
    <name type="scientific">Nonomuraea rosea</name>
    <dbReference type="NCBI Taxonomy" id="638574"/>
    <lineage>
        <taxon>Bacteria</taxon>
        <taxon>Bacillati</taxon>
        <taxon>Actinomycetota</taxon>
        <taxon>Actinomycetes</taxon>
        <taxon>Streptosporangiales</taxon>
        <taxon>Streptosporangiaceae</taxon>
        <taxon>Nonomuraea</taxon>
    </lineage>
</organism>
<dbReference type="EMBL" id="BAABDQ010000003">
    <property type="protein sequence ID" value="GAA3536996.1"/>
    <property type="molecule type" value="Genomic_DNA"/>
</dbReference>
<dbReference type="Proteomes" id="UP001500630">
    <property type="component" value="Unassembled WGS sequence"/>
</dbReference>
<protein>
    <submittedName>
        <fullName evidence="1">Uncharacterized protein</fullName>
    </submittedName>
</protein>
<sequence>MLDTDAILNRLKDFVFSDNDIWAGMQVRCALCEVQIYDVEDGDWLECVVSKGFKHECKGAK</sequence>
<proteinExistence type="predicted"/>
<keyword evidence="2" id="KW-1185">Reference proteome</keyword>
<accession>A0ABP6VMX9</accession>
<gene>
    <name evidence="1" type="ORF">GCM10022419_016010</name>
</gene>
<dbReference type="RefSeq" id="WP_345559953.1">
    <property type="nucleotide sequence ID" value="NZ_BAABDQ010000003.1"/>
</dbReference>
<reference evidence="2" key="1">
    <citation type="journal article" date="2019" name="Int. J. Syst. Evol. Microbiol.">
        <title>The Global Catalogue of Microorganisms (GCM) 10K type strain sequencing project: providing services to taxonomists for standard genome sequencing and annotation.</title>
        <authorList>
            <consortium name="The Broad Institute Genomics Platform"/>
            <consortium name="The Broad Institute Genome Sequencing Center for Infectious Disease"/>
            <person name="Wu L."/>
            <person name="Ma J."/>
        </authorList>
    </citation>
    <scope>NUCLEOTIDE SEQUENCE [LARGE SCALE GENOMIC DNA]</scope>
    <source>
        <strain evidence="2">JCM 17326</strain>
    </source>
</reference>
<evidence type="ECO:0000313" key="2">
    <source>
        <dbReference type="Proteomes" id="UP001500630"/>
    </source>
</evidence>
<evidence type="ECO:0000313" key="1">
    <source>
        <dbReference type="EMBL" id="GAA3536996.1"/>
    </source>
</evidence>